<dbReference type="SUPFAM" id="SSF51905">
    <property type="entry name" value="FAD/NAD(P)-binding domain"/>
    <property type="match status" value="1"/>
</dbReference>
<dbReference type="AlphaFoldDB" id="A0A1Y6EJM9"/>
<dbReference type="Gene3D" id="3.10.20.440">
    <property type="entry name" value="2Fe-2S iron-sulphur cluster binding domain, sarcosine oxidase, alpha subunit, N-terminal domain"/>
    <property type="match status" value="1"/>
</dbReference>
<name>A0A1Y6EJM9_9HYPH</name>
<organism evidence="4 5">
    <name type="scientific">Devosia lucknowensis</name>
    <dbReference type="NCBI Taxonomy" id="1096929"/>
    <lineage>
        <taxon>Bacteria</taxon>
        <taxon>Pseudomonadati</taxon>
        <taxon>Pseudomonadota</taxon>
        <taxon>Alphaproteobacteria</taxon>
        <taxon>Hyphomicrobiales</taxon>
        <taxon>Devosiaceae</taxon>
        <taxon>Devosia</taxon>
    </lineage>
</organism>
<gene>
    <name evidence="4" type="ORF">SAMN06295905_0480</name>
</gene>
<dbReference type="InterPro" id="IPR042204">
    <property type="entry name" value="2Fe-2S-bd_N"/>
</dbReference>
<evidence type="ECO:0000313" key="5">
    <source>
        <dbReference type="Proteomes" id="UP000194474"/>
    </source>
</evidence>
<evidence type="ECO:0000256" key="1">
    <source>
        <dbReference type="ARBA" id="ARBA00023002"/>
    </source>
</evidence>
<dbReference type="EMBL" id="FXWK01000001">
    <property type="protein sequence ID" value="SMQ61150.1"/>
    <property type="molecule type" value="Genomic_DNA"/>
</dbReference>
<evidence type="ECO:0000313" key="4">
    <source>
        <dbReference type="EMBL" id="SMQ61150.1"/>
    </source>
</evidence>
<dbReference type="PANTHER" id="PTHR42949:SF3">
    <property type="entry name" value="ANAEROBIC GLYCEROL-3-PHOSPHATE DEHYDROGENASE SUBUNIT B"/>
    <property type="match status" value="1"/>
</dbReference>
<dbReference type="PANTHER" id="PTHR42949">
    <property type="entry name" value="ANAEROBIC GLYCEROL-3-PHOSPHATE DEHYDROGENASE SUBUNIT B"/>
    <property type="match status" value="1"/>
</dbReference>
<dbReference type="InterPro" id="IPR036188">
    <property type="entry name" value="FAD/NAD-bd_sf"/>
</dbReference>
<dbReference type="Pfam" id="PF07992">
    <property type="entry name" value="Pyr_redox_2"/>
    <property type="match status" value="1"/>
</dbReference>
<dbReference type="Proteomes" id="UP000194474">
    <property type="component" value="Unassembled WGS sequence"/>
</dbReference>
<feature type="domain" description="FAD/NAD(P)-binding" evidence="3">
    <location>
        <begin position="147"/>
        <end position="282"/>
    </location>
</feature>
<accession>A0A1Y6EJM9</accession>
<proteinExistence type="predicted"/>
<sequence length="655" mass="68409">MRSQPNRLPETAPKGFGGAAIDRQKPLRFRLDGRIISGFAGDTVLSAALASGVDTLGTHRSSPIGLTLRAAPAISHASLASDPQRALPMARTPAQDGAEFVTLAGKHRGGLARLFQPGRTLGMVLDDQHALDRPWRAVGASDGPNADLLVVGAGVAGMAAALAGARAGLSVILAEANPHLGGHSGLFGTLDGEDSPEESVARLAAEVGASPAITVLPSTQVFSLRTGLARAHRIETQSGAVQGRVIDIRAPRIILATGSLERLPVFPGNRLPGVVATLDAYELATRYGVWAGQSALVATSSSPAYRLAMLASDAGIAIGRIFDSRPGPASRFIEFSRAYGMVQSTDAVPERAVLARAGGTLAVHTRRSETPHSAERLLVCGGWQPDLTLWHVAGGASHWHQGHARLEALGTLDAIVLAGSAAGYFSRRGCIQSGSDAIDHLLGRERRRVDDPRIDPLYETPDGTPGVTDDDAEAAPSYLDGGDSLLLRPAPPRRRMSLPFRPRRQAGVFALSEAAHPLAVCDVAAGVDLGLIPPEAAGIVAQERVALVPLSSAEEAVAPELPDTRPDTDVPNYLRGRFGPDARLVRLRPGEPRSFDPGALVYRSSDLGTPTDAVGVVLRETPEGTVALISAAASAIALPVTVRDKGVVQARIEPI</sequence>
<dbReference type="RefSeq" id="WP_086468938.1">
    <property type="nucleotide sequence ID" value="NZ_FXWK01000001.1"/>
</dbReference>
<evidence type="ECO:0000256" key="2">
    <source>
        <dbReference type="SAM" id="MobiDB-lite"/>
    </source>
</evidence>
<keyword evidence="5" id="KW-1185">Reference proteome</keyword>
<feature type="region of interest" description="Disordered" evidence="2">
    <location>
        <begin position="450"/>
        <end position="486"/>
    </location>
</feature>
<keyword evidence="1" id="KW-0560">Oxidoreductase</keyword>
<dbReference type="PRINTS" id="PR00411">
    <property type="entry name" value="PNDRDTASEI"/>
</dbReference>
<protein>
    <submittedName>
        <fullName evidence="4">Sarcosine oxidase subunit alpha</fullName>
    </submittedName>
</protein>
<dbReference type="Pfam" id="PF13510">
    <property type="entry name" value="Fer2_4"/>
    <property type="match status" value="1"/>
</dbReference>
<reference evidence="5" key="1">
    <citation type="submission" date="2017-04" db="EMBL/GenBank/DDBJ databases">
        <authorList>
            <person name="Varghese N."/>
            <person name="Submissions S."/>
        </authorList>
    </citation>
    <scope>NUCLEOTIDE SEQUENCE [LARGE SCALE GENOMIC DNA]</scope>
</reference>
<dbReference type="InterPro" id="IPR051691">
    <property type="entry name" value="Metab_Enz_Cyan_OpOx_G3PDH"/>
</dbReference>
<evidence type="ECO:0000259" key="3">
    <source>
        <dbReference type="Pfam" id="PF07992"/>
    </source>
</evidence>
<dbReference type="PRINTS" id="PR00368">
    <property type="entry name" value="FADPNR"/>
</dbReference>
<dbReference type="OrthoDB" id="5287468at2"/>
<dbReference type="Gene3D" id="3.50.50.60">
    <property type="entry name" value="FAD/NAD(P)-binding domain"/>
    <property type="match status" value="1"/>
</dbReference>
<dbReference type="GO" id="GO:0016491">
    <property type="term" value="F:oxidoreductase activity"/>
    <property type="evidence" value="ECO:0007669"/>
    <property type="project" value="UniProtKB-KW"/>
</dbReference>
<dbReference type="InterPro" id="IPR023753">
    <property type="entry name" value="FAD/NAD-binding_dom"/>
</dbReference>